<keyword evidence="3" id="KW-1185">Reference proteome</keyword>
<reference evidence="2 3" key="1">
    <citation type="journal article" date="2019" name="Int. J. Syst. Evol. Microbiol.">
        <title>The Global Catalogue of Microorganisms (GCM) 10K type strain sequencing project: providing services to taxonomists for standard genome sequencing and annotation.</title>
        <authorList>
            <consortium name="The Broad Institute Genomics Platform"/>
            <consortium name="The Broad Institute Genome Sequencing Center for Infectious Disease"/>
            <person name="Wu L."/>
            <person name="Ma J."/>
        </authorList>
    </citation>
    <scope>NUCLEOTIDE SEQUENCE [LARGE SCALE GENOMIC DNA]</scope>
    <source>
        <strain evidence="2 3">GX26</strain>
    </source>
</reference>
<dbReference type="RefSeq" id="WP_336350435.1">
    <property type="nucleotide sequence ID" value="NZ_JAZAQL010000002.1"/>
</dbReference>
<evidence type="ECO:0000313" key="3">
    <source>
        <dbReference type="Proteomes" id="UP001596395"/>
    </source>
</evidence>
<organism evidence="2 3">
    <name type="scientific">Halorubellus litoreus</name>
    <dbReference type="NCBI Taxonomy" id="755308"/>
    <lineage>
        <taxon>Archaea</taxon>
        <taxon>Methanobacteriati</taxon>
        <taxon>Methanobacteriota</taxon>
        <taxon>Stenosarchaea group</taxon>
        <taxon>Halobacteria</taxon>
        <taxon>Halobacteriales</taxon>
        <taxon>Halorubellaceae</taxon>
        <taxon>Halorubellus</taxon>
    </lineage>
</organism>
<dbReference type="AlphaFoldDB" id="A0ABD5VJX8"/>
<sequence length="171" mass="19614">MSKAEITEEWFSSLSSNRKGEMGEGIARTHLRSVVEERPHALFPAFESDSPSSIYTQVRHRRHFTYEDVQQDGSTERIQWQADLTIRLSNLYSDSDREVSRTVTLEVKTGQYAQLERDQQKVMGIVNENDDYLVLRANVRFDADSVAEIQYATLEPAPSTKAGYRLSSYDL</sequence>
<name>A0ABD5VJX8_9EURY</name>
<feature type="domain" description="PD-(D/E)XK nuclease-like" evidence="1">
    <location>
        <begin position="61"/>
        <end position="140"/>
    </location>
</feature>
<gene>
    <name evidence="2" type="ORF">ACFQGB_11445</name>
</gene>
<dbReference type="Proteomes" id="UP001596395">
    <property type="component" value="Unassembled WGS sequence"/>
</dbReference>
<evidence type="ECO:0000259" key="1">
    <source>
        <dbReference type="Pfam" id="PF26295"/>
    </source>
</evidence>
<dbReference type="Pfam" id="PF26295">
    <property type="entry name" value="PDDEXK_17"/>
    <property type="match status" value="1"/>
</dbReference>
<accession>A0ABD5VJX8</accession>
<dbReference type="InterPro" id="IPR059118">
    <property type="entry name" value="PDDEXK_dom_halobact"/>
</dbReference>
<proteinExistence type="predicted"/>
<evidence type="ECO:0000313" key="2">
    <source>
        <dbReference type="EMBL" id="MFC6953477.1"/>
    </source>
</evidence>
<protein>
    <recommendedName>
        <fullName evidence="1">PD-(D/E)XK nuclease-like domain-containing protein</fullName>
    </recommendedName>
</protein>
<comment type="caution">
    <text evidence="2">The sequence shown here is derived from an EMBL/GenBank/DDBJ whole genome shotgun (WGS) entry which is preliminary data.</text>
</comment>
<dbReference type="EMBL" id="JBHSXN010000002">
    <property type="protein sequence ID" value="MFC6953477.1"/>
    <property type="molecule type" value="Genomic_DNA"/>
</dbReference>